<name>A0A4R7CS21_9SPHI</name>
<organism evidence="1 2">
    <name type="scientific">Sphingobacterium paludis</name>
    <dbReference type="NCBI Taxonomy" id="1476465"/>
    <lineage>
        <taxon>Bacteria</taxon>
        <taxon>Pseudomonadati</taxon>
        <taxon>Bacteroidota</taxon>
        <taxon>Sphingobacteriia</taxon>
        <taxon>Sphingobacteriales</taxon>
        <taxon>Sphingobacteriaceae</taxon>
        <taxon>Sphingobacterium</taxon>
    </lineage>
</organism>
<reference evidence="1 2" key="1">
    <citation type="submission" date="2019-03" db="EMBL/GenBank/DDBJ databases">
        <title>Genomic Encyclopedia of Type Strains, Phase III (KMG-III): the genomes of soil and plant-associated and newly described type strains.</title>
        <authorList>
            <person name="Whitman W."/>
        </authorList>
    </citation>
    <scope>NUCLEOTIDE SEQUENCE [LARGE SCALE GENOMIC DNA]</scope>
    <source>
        <strain evidence="1 2">CGMCC 1.12801</strain>
    </source>
</reference>
<dbReference type="AlphaFoldDB" id="A0A4R7CS21"/>
<sequence length="148" mass="16537">MPLLKRIISYSVCFKSKSQNRARKPIVCTIKISSAKAESRKSPVSPIKIDDYYIVTVKTSEQSYTNSKQNGCSSLKLQPLSNTCFFATLHARTTHAARPPILLERVQATSKLLQLKRELQHKIASQTIHSTIGNLNIGHCSRNVCLLV</sequence>
<comment type="caution">
    <text evidence="1">The sequence shown here is derived from an EMBL/GenBank/DDBJ whole genome shotgun (WGS) entry which is preliminary data.</text>
</comment>
<proteinExistence type="predicted"/>
<protein>
    <submittedName>
        <fullName evidence="1">Uncharacterized protein</fullName>
    </submittedName>
</protein>
<evidence type="ECO:0000313" key="1">
    <source>
        <dbReference type="EMBL" id="TDS08449.1"/>
    </source>
</evidence>
<accession>A0A4R7CS21</accession>
<keyword evidence="2" id="KW-1185">Reference proteome</keyword>
<dbReference type="Proteomes" id="UP000294752">
    <property type="component" value="Unassembled WGS sequence"/>
</dbReference>
<dbReference type="EMBL" id="SNZV01000012">
    <property type="protein sequence ID" value="TDS08449.1"/>
    <property type="molecule type" value="Genomic_DNA"/>
</dbReference>
<gene>
    <name evidence="1" type="ORF">B0I21_11264</name>
</gene>
<evidence type="ECO:0000313" key="2">
    <source>
        <dbReference type="Proteomes" id="UP000294752"/>
    </source>
</evidence>